<feature type="transmembrane region" description="Helical" evidence="6">
    <location>
        <begin position="376"/>
        <end position="396"/>
    </location>
</feature>
<dbReference type="PROSITE" id="PS50850">
    <property type="entry name" value="MFS"/>
    <property type="match status" value="1"/>
</dbReference>
<sequence>MAEKHEVAHTKDLEKADNRSLSIASTLSAPVDFHDEHLRSIGEKNSYYVHDLTWTEAEEKELVRIFDLKVLSWIGVMFFFLQLDRGNMSNALTDDLMLDLNINLNTVTLGTTIFILFFCAFEIPSNMVIRRVGPHRWIPFLMCLWGLATAAQVFLKDKVSFFICRALVGLFEAGYIPGIAIYLTTYYKRKEMALRLSIFWSTLSIANSFAGLISYGILHMRGIAGLAGWRWLFLIEGLLTTVIGVLSFFILPEGPTATKGMLRFSGYLTERQELIAITRLVRDDPSKADQSKKVVPKADIMRALKSTKVWPHVLIGFFGLLPATPIGGFAPLILKMLGFNGLKANLMTIPGHILSLIIMLTVSYSSDRLNERAFHGAIATAYYACCVLSLALLPLGASKYSLYVLLIFTIGGQTCWHPVNAAWIAGNTAPVGKRTIALAMYIISVNITAIAGTNVFRAEYAPRFIGGMWILFGSLIITILLFIFQRYHLRGINKKRAKITANWTLEDWKHYNETTDHIGDDRLDYVYCY</sequence>
<feature type="transmembrane region" description="Helical" evidence="6">
    <location>
        <begin position="309"/>
        <end position="334"/>
    </location>
</feature>
<evidence type="ECO:0000313" key="9">
    <source>
        <dbReference type="Proteomes" id="UP000780801"/>
    </source>
</evidence>
<comment type="caution">
    <text evidence="8">The sequence shown here is derived from an EMBL/GenBank/DDBJ whole genome shotgun (WGS) entry which is preliminary data.</text>
</comment>
<dbReference type="AlphaFoldDB" id="A0A9P6KIS5"/>
<reference evidence="8" key="1">
    <citation type="journal article" date="2020" name="Fungal Divers.">
        <title>Resolving the Mortierellaceae phylogeny through synthesis of multi-gene phylogenetics and phylogenomics.</title>
        <authorList>
            <person name="Vandepol N."/>
            <person name="Liber J."/>
            <person name="Desiro A."/>
            <person name="Na H."/>
            <person name="Kennedy M."/>
            <person name="Barry K."/>
            <person name="Grigoriev I.V."/>
            <person name="Miller A.N."/>
            <person name="O'Donnell K."/>
            <person name="Stajich J.E."/>
            <person name="Bonito G."/>
        </authorList>
    </citation>
    <scope>NUCLEOTIDE SEQUENCE</scope>
    <source>
        <strain evidence="8">KOD1015</strain>
    </source>
</reference>
<protein>
    <recommendedName>
        <fullName evidence="7">Major facilitator superfamily (MFS) profile domain-containing protein</fullName>
    </recommendedName>
</protein>
<feature type="domain" description="Major facilitator superfamily (MFS) profile" evidence="7">
    <location>
        <begin position="70"/>
        <end position="490"/>
    </location>
</feature>
<gene>
    <name evidence="8" type="ORF">BGW38_009640</name>
</gene>
<evidence type="ECO:0000256" key="3">
    <source>
        <dbReference type="ARBA" id="ARBA00022692"/>
    </source>
</evidence>
<feature type="transmembrane region" description="Helical" evidence="6">
    <location>
        <begin position="160"/>
        <end position="184"/>
    </location>
</feature>
<dbReference type="OrthoDB" id="1935484at2759"/>
<dbReference type="FunFam" id="1.20.1250.20:FF:000106">
    <property type="entry name" value="MFS transporter, putative"/>
    <property type="match status" value="1"/>
</dbReference>
<evidence type="ECO:0000256" key="4">
    <source>
        <dbReference type="ARBA" id="ARBA00022989"/>
    </source>
</evidence>
<evidence type="ECO:0000259" key="7">
    <source>
        <dbReference type="PROSITE" id="PS50850"/>
    </source>
</evidence>
<dbReference type="GO" id="GO:0016020">
    <property type="term" value="C:membrane"/>
    <property type="evidence" value="ECO:0007669"/>
    <property type="project" value="UniProtKB-SubCell"/>
</dbReference>
<feature type="transmembrane region" description="Helical" evidence="6">
    <location>
        <begin position="402"/>
        <end position="424"/>
    </location>
</feature>
<feature type="transmembrane region" description="Helical" evidence="6">
    <location>
        <begin position="137"/>
        <end position="154"/>
    </location>
</feature>
<keyword evidence="4 6" id="KW-1133">Transmembrane helix</keyword>
<dbReference type="Gene3D" id="1.20.1250.20">
    <property type="entry name" value="MFS general substrate transporter like domains"/>
    <property type="match status" value="2"/>
</dbReference>
<keyword evidence="5 6" id="KW-0472">Membrane</keyword>
<name>A0A9P6KIS5_9FUNG</name>
<proteinExistence type="predicted"/>
<feature type="transmembrane region" description="Helical" evidence="6">
    <location>
        <begin position="436"/>
        <end position="458"/>
    </location>
</feature>
<keyword evidence="3 6" id="KW-0812">Transmembrane</keyword>
<accession>A0A9P6KIS5</accession>
<organism evidence="8 9">
    <name type="scientific">Lunasporangiospora selenospora</name>
    <dbReference type="NCBI Taxonomy" id="979761"/>
    <lineage>
        <taxon>Eukaryota</taxon>
        <taxon>Fungi</taxon>
        <taxon>Fungi incertae sedis</taxon>
        <taxon>Mucoromycota</taxon>
        <taxon>Mortierellomycotina</taxon>
        <taxon>Mortierellomycetes</taxon>
        <taxon>Mortierellales</taxon>
        <taxon>Mortierellaceae</taxon>
        <taxon>Lunasporangiospora</taxon>
    </lineage>
</organism>
<feature type="transmembrane region" description="Helical" evidence="6">
    <location>
        <begin position="346"/>
        <end position="364"/>
    </location>
</feature>
<evidence type="ECO:0000256" key="1">
    <source>
        <dbReference type="ARBA" id="ARBA00004141"/>
    </source>
</evidence>
<feature type="transmembrane region" description="Helical" evidence="6">
    <location>
        <begin position="229"/>
        <end position="251"/>
    </location>
</feature>
<dbReference type="InterPro" id="IPR011701">
    <property type="entry name" value="MFS"/>
</dbReference>
<dbReference type="Proteomes" id="UP000780801">
    <property type="component" value="Unassembled WGS sequence"/>
</dbReference>
<feature type="transmembrane region" description="Helical" evidence="6">
    <location>
        <begin position="102"/>
        <end position="125"/>
    </location>
</feature>
<evidence type="ECO:0000313" key="8">
    <source>
        <dbReference type="EMBL" id="KAF9586105.1"/>
    </source>
</evidence>
<dbReference type="InterPro" id="IPR036259">
    <property type="entry name" value="MFS_trans_sf"/>
</dbReference>
<evidence type="ECO:0000256" key="5">
    <source>
        <dbReference type="ARBA" id="ARBA00023136"/>
    </source>
</evidence>
<dbReference type="GO" id="GO:0022857">
    <property type="term" value="F:transmembrane transporter activity"/>
    <property type="evidence" value="ECO:0007669"/>
    <property type="project" value="InterPro"/>
</dbReference>
<dbReference type="PANTHER" id="PTHR43791:SF65">
    <property type="entry name" value="MAJOR FACILITATOR SUPERFAMILY (MFS) PROFILE DOMAIN-CONTAINING PROTEIN-RELATED"/>
    <property type="match status" value="1"/>
</dbReference>
<feature type="transmembrane region" description="Helical" evidence="6">
    <location>
        <begin position="464"/>
        <end position="484"/>
    </location>
</feature>
<feature type="transmembrane region" description="Helical" evidence="6">
    <location>
        <begin position="62"/>
        <end position="82"/>
    </location>
</feature>
<evidence type="ECO:0000256" key="6">
    <source>
        <dbReference type="SAM" id="Phobius"/>
    </source>
</evidence>
<dbReference type="InterPro" id="IPR020846">
    <property type="entry name" value="MFS_dom"/>
</dbReference>
<comment type="subcellular location">
    <subcellularLocation>
        <location evidence="1">Membrane</location>
        <topology evidence="1">Multi-pass membrane protein</topology>
    </subcellularLocation>
</comment>
<evidence type="ECO:0000256" key="2">
    <source>
        <dbReference type="ARBA" id="ARBA00022448"/>
    </source>
</evidence>
<feature type="transmembrane region" description="Helical" evidence="6">
    <location>
        <begin position="196"/>
        <end position="217"/>
    </location>
</feature>
<dbReference type="SUPFAM" id="SSF103473">
    <property type="entry name" value="MFS general substrate transporter"/>
    <property type="match status" value="1"/>
</dbReference>
<dbReference type="Pfam" id="PF07690">
    <property type="entry name" value="MFS_1"/>
    <property type="match status" value="1"/>
</dbReference>
<dbReference type="EMBL" id="JAABOA010000072">
    <property type="protein sequence ID" value="KAF9586105.1"/>
    <property type="molecule type" value="Genomic_DNA"/>
</dbReference>
<keyword evidence="9" id="KW-1185">Reference proteome</keyword>
<dbReference type="PANTHER" id="PTHR43791">
    <property type="entry name" value="PERMEASE-RELATED"/>
    <property type="match status" value="1"/>
</dbReference>
<keyword evidence="2" id="KW-0813">Transport</keyword>